<sequence>MNLKKIKSLVGVSLIMFLVTACNSNSSTETTASTKSKGPVKIDYGLYCGSDCQAALTLKASPDSIKGKVGLAIASTTFPYGVAVKNRSEEAAKKYFPNMELLVGDGQNDPVVQTRLVDDFIAKGIKVLIINAVEKDALAPAVKRAEAAGIKVIAFDRTVNAPVLTTIKANDIDLGLAAGKDLATRLHGKGNVVELQGSPSASPTIDRHKGFMEALKDSPGIKVIASQNANYDQAQGLKVMEDLLQRFPKGKIDAVFTHADIMTLGAIQAIKAAGREKEIKVISIDGQQAAFDNISKGIMDSTAVYPVVVPMSIIAAAKALAGEEMPEFIKLDAPVVTKENVSKYNGTTY</sequence>
<organism evidence="6 7">
    <name type="scientific">Neobacillus cucumis</name>
    <dbReference type="NCBI Taxonomy" id="1740721"/>
    <lineage>
        <taxon>Bacteria</taxon>
        <taxon>Bacillati</taxon>
        <taxon>Bacillota</taxon>
        <taxon>Bacilli</taxon>
        <taxon>Bacillales</taxon>
        <taxon>Bacillaceae</taxon>
        <taxon>Neobacillus</taxon>
    </lineage>
</organism>
<evidence type="ECO:0000313" key="7">
    <source>
        <dbReference type="Proteomes" id="UP000234950"/>
    </source>
</evidence>
<evidence type="ECO:0000256" key="1">
    <source>
        <dbReference type="ARBA" id="ARBA00004196"/>
    </source>
</evidence>
<dbReference type="Pfam" id="PF13407">
    <property type="entry name" value="Peripla_BP_4"/>
    <property type="match status" value="1"/>
</dbReference>
<reference evidence="6 7" key="1">
    <citation type="submission" date="2017-11" db="EMBL/GenBank/DDBJ databases">
        <title>Comparitive Functional Genomics of Dry Heat Resistant strains isolated from the Viking Spacecraft.</title>
        <authorList>
            <person name="Seuylemezian A."/>
            <person name="Cooper K."/>
            <person name="Vaishampayan P."/>
        </authorList>
    </citation>
    <scope>NUCLEOTIDE SEQUENCE [LARGE SCALE GENOMIC DNA]</scope>
    <source>
        <strain evidence="6 7">V32-6</strain>
    </source>
</reference>
<dbReference type="GO" id="GO:0030313">
    <property type="term" value="C:cell envelope"/>
    <property type="evidence" value="ECO:0007669"/>
    <property type="project" value="UniProtKB-SubCell"/>
</dbReference>
<dbReference type="EMBL" id="PGVE01000063">
    <property type="protein sequence ID" value="PLS03169.1"/>
    <property type="molecule type" value="Genomic_DNA"/>
</dbReference>
<evidence type="ECO:0000259" key="5">
    <source>
        <dbReference type="Pfam" id="PF13407"/>
    </source>
</evidence>
<dbReference type="CDD" id="cd06308">
    <property type="entry name" value="PBP1_sensor_kinase-like"/>
    <property type="match status" value="1"/>
</dbReference>
<dbReference type="GO" id="GO:0030246">
    <property type="term" value="F:carbohydrate binding"/>
    <property type="evidence" value="ECO:0007669"/>
    <property type="project" value="UniProtKB-ARBA"/>
</dbReference>
<keyword evidence="3 4" id="KW-0732">Signal</keyword>
<dbReference type="OrthoDB" id="9814427at2"/>
<dbReference type="PANTHER" id="PTHR46847">
    <property type="entry name" value="D-ALLOSE-BINDING PERIPLASMIC PROTEIN-RELATED"/>
    <property type="match status" value="1"/>
</dbReference>
<proteinExistence type="inferred from homology"/>
<dbReference type="InterPro" id="IPR028082">
    <property type="entry name" value="Peripla_BP_I"/>
</dbReference>
<feature type="domain" description="Periplasmic binding protein" evidence="5">
    <location>
        <begin position="69"/>
        <end position="306"/>
    </location>
</feature>
<dbReference type="AlphaFoldDB" id="A0A2N5HCC5"/>
<dbReference type="PANTHER" id="PTHR46847:SF1">
    <property type="entry name" value="D-ALLOSE-BINDING PERIPLASMIC PROTEIN-RELATED"/>
    <property type="match status" value="1"/>
</dbReference>
<accession>A0A2N5HCC5</accession>
<dbReference type="RefSeq" id="WP_101648899.1">
    <property type="nucleotide sequence ID" value="NZ_PGVE01000063.1"/>
</dbReference>
<dbReference type="InterPro" id="IPR025997">
    <property type="entry name" value="SBP_2_dom"/>
</dbReference>
<feature type="chain" id="PRO_5039104774" evidence="4">
    <location>
        <begin position="22"/>
        <end position="349"/>
    </location>
</feature>
<dbReference type="PROSITE" id="PS51257">
    <property type="entry name" value="PROKAR_LIPOPROTEIN"/>
    <property type="match status" value="1"/>
</dbReference>
<evidence type="ECO:0000256" key="3">
    <source>
        <dbReference type="ARBA" id="ARBA00022729"/>
    </source>
</evidence>
<comment type="caution">
    <text evidence="6">The sequence shown here is derived from an EMBL/GenBank/DDBJ whole genome shotgun (WGS) entry which is preliminary data.</text>
</comment>
<evidence type="ECO:0000256" key="4">
    <source>
        <dbReference type="SAM" id="SignalP"/>
    </source>
</evidence>
<dbReference type="Proteomes" id="UP000234950">
    <property type="component" value="Unassembled WGS sequence"/>
</dbReference>
<protein>
    <submittedName>
        <fullName evidence="6">Ribose ABC transporter substrate-binding protein</fullName>
    </submittedName>
</protein>
<name>A0A2N5HCC5_9BACI</name>
<keyword evidence="7" id="KW-1185">Reference proteome</keyword>
<comment type="similarity">
    <text evidence="2">Belongs to the bacterial solute-binding protein 2 family.</text>
</comment>
<dbReference type="Gene3D" id="3.40.50.2300">
    <property type="match status" value="2"/>
</dbReference>
<dbReference type="SUPFAM" id="SSF53822">
    <property type="entry name" value="Periplasmic binding protein-like I"/>
    <property type="match status" value="1"/>
</dbReference>
<comment type="subcellular location">
    <subcellularLocation>
        <location evidence="1">Cell envelope</location>
    </subcellularLocation>
</comment>
<feature type="signal peptide" evidence="4">
    <location>
        <begin position="1"/>
        <end position="21"/>
    </location>
</feature>
<evidence type="ECO:0000313" key="6">
    <source>
        <dbReference type="EMBL" id="PLS03169.1"/>
    </source>
</evidence>
<evidence type="ECO:0000256" key="2">
    <source>
        <dbReference type="ARBA" id="ARBA00007639"/>
    </source>
</evidence>
<gene>
    <name evidence="6" type="ORF">CVD27_16045</name>
</gene>